<dbReference type="Gene3D" id="1.10.10.60">
    <property type="entry name" value="Homeodomain-like"/>
    <property type="match status" value="1"/>
</dbReference>
<dbReference type="InterPro" id="IPR050109">
    <property type="entry name" value="HTH-type_TetR-like_transc_reg"/>
</dbReference>
<dbReference type="HOGENOM" id="CLU_069543_5_1_11"/>
<evidence type="ECO:0000256" key="5">
    <source>
        <dbReference type="SAM" id="MobiDB-lite"/>
    </source>
</evidence>
<dbReference type="AlphaFoldDB" id="Q0SCA1"/>
<keyword evidence="2 4" id="KW-0238">DNA-binding</keyword>
<sequence length="236" mass="26054">MAKDTARATTPGRTTRRERKGLQQEAAVKAAFELARRDGAAGLTMRRLGEELKVDATTLYRLFRDKDELLLAVYDHATAVELEEIGDVPDSEHWQDTLRRIADRIWATAVRSPAIAALTFARTTGGPAERRMVELILETFARSGLSREATVRYYRAFADATLGLAGQVAVLATLDPEIQAKDAASWTRIYAHLPDGEYPTARAHITELTGIDRRTIYDLVVEAVLAAAERESAESA</sequence>
<dbReference type="PATRIC" id="fig|101510.16.peg.3063"/>
<protein>
    <submittedName>
        <fullName evidence="7">Transcriptional regulator, TetR family protein</fullName>
    </submittedName>
</protein>
<dbReference type="InterPro" id="IPR036271">
    <property type="entry name" value="Tet_transcr_reg_TetR-rel_C_sf"/>
</dbReference>
<accession>Q0SCA1</accession>
<keyword evidence="3" id="KW-0804">Transcription</keyword>
<organism evidence="7 8">
    <name type="scientific">Rhodococcus jostii (strain RHA1)</name>
    <dbReference type="NCBI Taxonomy" id="101510"/>
    <lineage>
        <taxon>Bacteria</taxon>
        <taxon>Bacillati</taxon>
        <taxon>Actinomycetota</taxon>
        <taxon>Actinomycetes</taxon>
        <taxon>Mycobacteriales</taxon>
        <taxon>Nocardiaceae</taxon>
        <taxon>Rhodococcus</taxon>
    </lineage>
</organism>
<dbReference type="PANTHER" id="PTHR30055">
    <property type="entry name" value="HTH-TYPE TRANSCRIPTIONAL REGULATOR RUTR"/>
    <property type="match status" value="1"/>
</dbReference>
<evidence type="ECO:0000256" key="1">
    <source>
        <dbReference type="ARBA" id="ARBA00023015"/>
    </source>
</evidence>
<dbReference type="EMBL" id="CP000431">
    <property type="protein sequence ID" value="ABG94835.1"/>
    <property type="molecule type" value="Genomic_DNA"/>
</dbReference>
<proteinExistence type="predicted"/>
<dbReference type="Pfam" id="PF02909">
    <property type="entry name" value="TetR_C_1"/>
    <property type="match status" value="1"/>
</dbReference>
<feature type="DNA-binding region" description="H-T-H motif" evidence="4">
    <location>
        <begin position="44"/>
        <end position="63"/>
    </location>
</feature>
<feature type="region of interest" description="Disordered" evidence="5">
    <location>
        <begin position="1"/>
        <end position="22"/>
    </location>
</feature>
<evidence type="ECO:0000256" key="4">
    <source>
        <dbReference type="PROSITE-ProRule" id="PRU00335"/>
    </source>
</evidence>
<dbReference type="eggNOG" id="COG1309">
    <property type="taxonomic scope" value="Bacteria"/>
</dbReference>
<evidence type="ECO:0000313" key="8">
    <source>
        <dbReference type="Proteomes" id="UP000008710"/>
    </source>
</evidence>
<dbReference type="PROSITE" id="PS50977">
    <property type="entry name" value="HTH_TETR_2"/>
    <property type="match status" value="1"/>
</dbReference>
<dbReference type="GO" id="GO:0045892">
    <property type="term" value="P:negative regulation of DNA-templated transcription"/>
    <property type="evidence" value="ECO:0007669"/>
    <property type="project" value="InterPro"/>
</dbReference>
<dbReference type="InterPro" id="IPR009057">
    <property type="entry name" value="Homeodomain-like_sf"/>
</dbReference>
<dbReference type="SUPFAM" id="SSF48498">
    <property type="entry name" value="Tetracyclin repressor-like, C-terminal domain"/>
    <property type="match status" value="1"/>
</dbReference>
<gene>
    <name evidence="7" type="ordered locus">RHA1_ro03032</name>
</gene>
<dbReference type="PANTHER" id="PTHR30055:SF151">
    <property type="entry name" value="TRANSCRIPTIONAL REGULATORY PROTEIN"/>
    <property type="match status" value="1"/>
</dbReference>
<dbReference type="GO" id="GO:0003700">
    <property type="term" value="F:DNA-binding transcription factor activity"/>
    <property type="evidence" value="ECO:0007669"/>
    <property type="project" value="TreeGrafter"/>
</dbReference>
<evidence type="ECO:0000256" key="2">
    <source>
        <dbReference type="ARBA" id="ARBA00023125"/>
    </source>
</evidence>
<evidence type="ECO:0000313" key="7">
    <source>
        <dbReference type="EMBL" id="ABG94835.1"/>
    </source>
</evidence>
<reference evidence="8" key="1">
    <citation type="journal article" date="2006" name="Proc. Natl. Acad. Sci. U.S.A.">
        <title>The complete genome of Rhodococcus sp. RHA1 provides insights into a catabolic powerhouse.</title>
        <authorList>
            <person name="McLeod M.P."/>
            <person name="Warren R.L."/>
            <person name="Hsiao W.W.L."/>
            <person name="Araki N."/>
            <person name="Myhre M."/>
            <person name="Fernandes C."/>
            <person name="Miyazawa D."/>
            <person name="Wong W."/>
            <person name="Lillquist A.L."/>
            <person name="Wang D."/>
            <person name="Dosanjh M."/>
            <person name="Hara H."/>
            <person name="Petrescu A."/>
            <person name="Morin R.D."/>
            <person name="Yang G."/>
            <person name="Stott J.M."/>
            <person name="Schein J.E."/>
            <person name="Shin H."/>
            <person name="Smailus D."/>
            <person name="Siddiqui A.S."/>
            <person name="Marra M.A."/>
            <person name="Jones S.J.M."/>
            <person name="Holt R."/>
            <person name="Brinkman F.S.L."/>
            <person name="Miyauchi K."/>
            <person name="Fukuda M."/>
            <person name="Davies J.E."/>
            <person name="Mohn W.W."/>
            <person name="Eltis L.D."/>
        </authorList>
    </citation>
    <scope>NUCLEOTIDE SEQUENCE [LARGE SCALE GENOMIC DNA]</scope>
    <source>
        <strain evidence="8">RHA1</strain>
    </source>
</reference>
<dbReference type="InterPro" id="IPR001647">
    <property type="entry name" value="HTH_TetR"/>
</dbReference>
<dbReference type="Proteomes" id="UP000008710">
    <property type="component" value="Chromosome"/>
</dbReference>
<dbReference type="GO" id="GO:0000976">
    <property type="term" value="F:transcription cis-regulatory region binding"/>
    <property type="evidence" value="ECO:0007669"/>
    <property type="project" value="TreeGrafter"/>
</dbReference>
<dbReference type="Gene3D" id="1.10.357.10">
    <property type="entry name" value="Tetracycline Repressor, domain 2"/>
    <property type="match status" value="1"/>
</dbReference>
<evidence type="ECO:0000256" key="3">
    <source>
        <dbReference type="ARBA" id="ARBA00023163"/>
    </source>
</evidence>
<dbReference type="RefSeq" id="WP_011595701.1">
    <property type="nucleotide sequence ID" value="NC_008268.1"/>
</dbReference>
<dbReference type="SUPFAM" id="SSF46689">
    <property type="entry name" value="Homeodomain-like"/>
    <property type="match status" value="1"/>
</dbReference>
<dbReference type="InterPro" id="IPR004111">
    <property type="entry name" value="Repressor_TetR_C"/>
</dbReference>
<feature type="domain" description="HTH tetR-type" evidence="6">
    <location>
        <begin position="21"/>
        <end position="81"/>
    </location>
</feature>
<dbReference type="KEGG" id="rha:RHA1_ro03032"/>
<keyword evidence="1" id="KW-0805">Transcription regulation</keyword>
<name>Q0SCA1_RHOJR</name>
<evidence type="ECO:0000259" key="6">
    <source>
        <dbReference type="PROSITE" id="PS50977"/>
    </source>
</evidence>
<dbReference type="Pfam" id="PF00440">
    <property type="entry name" value="TetR_N"/>
    <property type="match status" value="1"/>
</dbReference>